<dbReference type="Proteomes" id="UP001607303">
    <property type="component" value="Unassembled WGS sequence"/>
</dbReference>
<keyword evidence="1" id="KW-0812">Transmembrane</keyword>
<keyword evidence="2" id="KW-0732">Signal</keyword>
<reference evidence="3 4" key="1">
    <citation type="journal article" date="2024" name="Ann. Entomol. Soc. Am.">
        <title>Genomic analyses of the southern and eastern yellowjacket wasps (Hymenoptera: Vespidae) reveal evolutionary signatures of social life.</title>
        <authorList>
            <person name="Catto M.A."/>
            <person name="Caine P.B."/>
            <person name="Orr S.E."/>
            <person name="Hunt B.G."/>
            <person name="Goodisman M.A.D."/>
        </authorList>
    </citation>
    <scope>NUCLEOTIDE SEQUENCE [LARGE SCALE GENOMIC DNA]</scope>
    <source>
        <strain evidence="3">232</strain>
        <tissue evidence="3">Head and thorax</tissue>
    </source>
</reference>
<evidence type="ECO:0000313" key="3">
    <source>
        <dbReference type="EMBL" id="KAL2739874.1"/>
    </source>
</evidence>
<evidence type="ECO:0000256" key="1">
    <source>
        <dbReference type="SAM" id="Phobius"/>
    </source>
</evidence>
<feature type="transmembrane region" description="Helical" evidence="1">
    <location>
        <begin position="67"/>
        <end position="87"/>
    </location>
</feature>
<keyword evidence="4" id="KW-1185">Reference proteome</keyword>
<feature type="chain" id="PRO_5044766879" description="Secreted peptide" evidence="2">
    <location>
        <begin position="17"/>
        <end position="107"/>
    </location>
</feature>
<sequence>MEYMLVLRLGVCMCTCELALEQTSSSPSVPLISTLILAPRVVACPPVYPASSTSRGGTDGGSGNGGGSGVVVVVVAMVVVLVFAPPVRKLPRKLRHKHGSAWESFSA</sequence>
<evidence type="ECO:0008006" key="5">
    <source>
        <dbReference type="Google" id="ProtNLM"/>
    </source>
</evidence>
<gene>
    <name evidence="3" type="ORF">V1477_011263</name>
</gene>
<name>A0ABD2C524_VESMC</name>
<accession>A0ABD2C524</accession>
<organism evidence="3 4">
    <name type="scientific">Vespula maculifrons</name>
    <name type="common">Eastern yellow jacket</name>
    <name type="synonym">Wasp</name>
    <dbReference type="NCBI Taxonomy" id="7453"/>
    <lineage>
        <taxon>Eukaryota</taxon>
        <taxon>Metazoa</taxon>
        <taxon>Ecdysozoa</taxon>
        <taxon>Arthropoda</taxon>
        <taxon>Hexapoda</taxon>
        <taxon>Insecta</taxon>
        <taxon>Pterygota</taxon>
        <taxon>Neoptera</taxon>
        <taxon>Endopterygota</taxon>
        <taxon>Hymenoptera</taxon>
        <taxon>Apocrita</taxon>
        <taxon>Aculeata</taxon>
        <taxon>Vespoidea</taxon>
        <taxon>Vespidae</taxon>
        <taxon>Vespinae</taxon>
        <taxon>Vespula</taxon>
    </lineage>
</organism>
<keyword evidence="1" id="KW-1133">Transmembrane helix</keyword>
<evidence type="ECO:0000313" key="4">
    <source>
        <dbReference type="Proteomes" id="UP001607303"/>
    </source>
</evidence>
<keyword evidence="1" id="KW-0472">Membrane</keyword>
<comment type="caution">
    <text evidence="3">The sequence shown here is derived from an EMBL/GenBank/DDBJ whole genome shotgun (WGS) entry which is preliminary data.</text>
</comment>
<protein>
    <recommendedName>
        <fullName evidence="5">Secreted peptide</fullName>
    </recommendedName>
</protein>
<proteinExistence type="predicted"/>
<feature type="signal peptide" evidence="2">
    <location>
        <begin position="1"/>
        <end position="16"/>
    </location>
</feature>
<dbReference type="AlphaFoldDB" id="A0ABD2C524"/>
<dbReference type="EMBL" id="JAYRBN010000061">
    <property type="protein sequence ID" value="KAL2739874.1"/>
    <property type="molecule type" value="Genomic_DNA"/>
</dbReference>
<evidence type="ECO:0000256" key="2">
    <source>
        <dbReference type="SAM" id="SignalP"/>
    </source>
</evidence>